<proteinExistence type="predicted"/>
<dbReference type="Proteomes" id="UP000263957">
    <property type="component" value="Unassembled WGS sequence"/>
</dbReference>
<evidence type="ECO:0000256" key="1">
    <source>
        <dbReference type="ARBA" id="ARBA00004651"/>
    </source>
</evidence>
<feature type="transmembrane region" description="Helical" evidence="9">
    <location>
        <begin position="37"/>
        <end position="55"/>
    </location>
</feature>
<gene>
    <name evidence="11" type="ORF">DD728_10740</name>
</gene>
<dbReference type="AlphaFoldDB" id="A0A356W6Q1"/>
<evidence type="ECO:0000256" key="3">
    <source>
        <dbReference type="ARBA" id="ARBA00022475"/>
    </source>
</evidence>
<dbReference type="PANTHER" id="PTHR30081">
    <property type="entry name" value="PROTEIN-EXPORT MEMBRANE PROTEIN SEC"/>
    <property type="match status" value="1"/>
</dbReference>
<dbReference type="Pfam" id="PF02355">
    <property type="entry name" value="SecD_SecF_C"/>
    <property type="match status" value="1"/>
</dbReference>
<feature type="non-terminal residue" evidence="11">
    <location>
        <position position="1"/>
    </location>
</feature>
<feature type="domain" description="Protein export membrane protein SecD/SecF C-terminal" evidence="10">
    <location>
        <begin position="2"/>
        <end position="84"/>
    </location>
</feature>
<evidence type="ECO:0000256" key="4">
    <source>
        <dbReference type="ARBA" id="ARBA00022692"/>
    </source>
</evidence>
<evidence type="ECO:0000256" key="8">
    <source>
        <dbReference type="ARBA" id="ARBA00023136"/>
    </source>
</evidence>
<protein>
    <submittedName>
        <fullName evidence="11">Protein translocase subunit SecD</fullName>
    </submittedName>
</protein>
<dbReference type="InterPro" id="IPR048634">
    <property type="entry name" value="SecD_SecF_C"/>
</dbReference>
<keyword evidence="4 9" id="KW-0812">Transmembrane</keyword>
<comment type="subcellular location">
    <subcellularLocation>
        <location evidence="1">Cell membrane</location>
        <topology evidence="1">Multi-pass membrane protein</topology>
    </subcellularLocation>
</comment>
<organism evidence="11 12">
    <name type="scientific">Hyphomonas atlantica</name>
    <dbReference type="NCBI Taxonomy" id="1280948"/>
    <lineage>
        <taxon>Bacteria</taxon>
        <taxon>Pseudomonadati</taxon>
        <taxon>Pseudomonadota</taxon>
        <taxon>Alphaproteobacteria</taxon>
        <taxon>Hyphomonadales</taxon>
        <taxon>Hyphomonadaceae</taxon>
        <taxon>Hyphomonas</taxon>
    </lineage>
</organism>
<dbReference type="Gene3D" id="1.20.1640.10">
    <property type="entry name" value="Multidrug efflux transporter AcrB transmembrane domain"/>
    <property type="match status" value="1"/>
</dbReference>
<evidence type="ECO:0000256" key="6">
    <source>
        <dbReference type="ARBA" id="ARBA00022989"/>
    </source>
</evidence>
<name>A0A356W6Q1_9PROT</name>
<evidence type="ECO:0000256" key="9">
    <source>
        <dbReference type="SAM" id="Phobius"/>
    </source>
</evidence>
<keyword evidence="3" id="KW-1003">Cell membrane</keyword>
<keyword evidence="2" id="KW-0813">Transport</keyword>
<dbReference type="EMBL" id="DOGS01000215">
    <property type="protein sequence ID" value="HBQ49340.1"/>
    <property type="molecule type" value="Genomic_DNA"/>
</dbReference>
<dbReference type="SUPFAM" id="SSF82866">
    <property type="entry name" value="Multidrug efflux transporter AcrB transmembrane domain"/>
    <property type="match status" value="1"/>
</dbReference>
<sequence>AVDANVLVFERIREEQRNGRSPLTAVQAGYERAFSTILDANVTTLIAAIILYLLGSGPVKGFAVTLAIGIVTSVFTAFVVTRWFTVMWLKTFRPKKLAV</sequence>
<evidence type="ECO:0000313" key="12">
    <source>
        <dbReference type="Proteomes" id="UP000263957"/>
    </source>
</evidence>
<keyword evidence="7" id="KW-0811">Translocation</keyword>
<keyword evidence="6 9" id="KW-1133">Transmembrane helix</keyword>
<evidence type="ECO:0000256" key="7">
    <source>
        <dbReference type="ARBA" id="ARBA00023010"/>
    </source>
</evidence>
<evidence type="ECO:0000259" key="10">
    <source>
        <dbReference type="Pfam" id="PF02355"/>
    </source>
</evidence>
<evidence type="ECO:0000256" key="2">
    <source>
        <dbReference type="ARBA" id="ARBA00022448"/>
    </source>
</evidence>
<dbReference type="InterPro" id="IPR022813">
    <property type="entry name" value="SecD/SecF_arch_bac"/>
</dbReference>
<keyword evidence="8 9" id="KW-0472">Membrane</keyword>
<evidence type="ECO:0000256" key="5">
    <source>
        <dbReference type="ARBA" id="ARBA00022927"/>
    </source>
</evidence>
<reference evidence="11 12" key="1">
    <citation type="journal article" date="2018" name="Nat. Biotechnol.">
        <title>A standardized bacterial taxonomy based on genome phylogeny substantially revises the tree of life.</title>
        <authorList>
            <person name="Parks D.H."/>
            <person name="Chuvochina M."/>
            <person name="Waite D.W."/>
            <person name="Rinke C."/>
            <person name="Skarshewski A."/>
            <person name="Chaumeil P.A."/>
            <person name="Hugenholtz P."/>
        </authorList>
    </citation>
    <scope>NUCLEOTIDE SEQUENCE [LARGE SCALE GENOMIC DNA]</scope>
    <source>
        <strain evidence="11">UBA10378</strain>
    </source>
</reference>
<dbReference type="PANTHER" id="PTHR30081:SF1">
    <property type="entry name" value="PROTEIN TRANSLOCASE SUBUNIT SECD"/>
    <property type="match status" value="1"/>
</dbReference>
<feature type="transmembrane region" description="Helical" evidence="9">
    <location>
        <begin position="61"/>
        <end position="85"/>
    </location>
</feature>
<dbReference type="GO" id="GO:0015031">
    <property type="term" value="P:protein transport"/>
    <property type="evidence" value="ECO:0007669"/>
    <property type="project" value="UniProtKB-KW"/>
</dbReference>
<evidence type="ECO:0000313" key="11">
    <source>
        <dbReference type="EMBL" id="HBQ49340.1"/>
    </source>
</evidence>
<accession>A0A356W6Q1</accession>
<comment type="caution">
    <text evidence="11">The sequence shown here is derived from an EMBL/GenBank/DDBJ whole genome shotgun (WGS) entry which is preliminary data.</text>
</comment>
<keyword evidence="5" id="KW-0653">Protein transport</keyword>
<dbReference type="GO" id="GO:0005886">
    <property type="term" value="C:plasma membrane"/>
    <property type="evidence" value="ECO:0007669"/>
    <property type="project" value="UniProtKB-SubCell"/>
</dbReference>